<dbReference type="AlphaFoldDB" id="A0A6G1DW48"/>
<organism evidence="1 2">
    <name type="scientific">Oryza meyeriana var. granulata</name>
    <dbReference type="NCBI Taxonomy" id="110450"/>
    <lineage>
        <taxon>Eukaryota</taxon>
        <taxon>Viridiplantae</taxon>
        <taxon>Streptophyta</taxon>
        <taxon>Embryophyta</taxon>
        <taxon>Tracheophyta</taxon>
        <taxon>Spermatophyta</taxon>
        <taxon>Magnoliopsida</taxon>
        <taxon>Liliopsida</taxon>
        <taxon>Poales</taxon>
        <taxon>Poaceae</taxon>
        <taxon>BOP clade</taxon>
        <taxon>Oryzoideae</taxon>
        <taxon>Oryzeae</taxon>
        <taxon>Oryzinae</taxon>
        <taxon>Oryza</taxon>
        <taxon>Oryza meyeriana</taxon>
    </lineage>
</organism>
<feature type="non-terminal residue" evidence="1">
    <location>
        <position position="161"/>
    </location>
</feature>
<reference evidence="1 2" key="1">
    <citation type="submission" date="2019-11" db="EMBL/GenBank/DDBJ databases">
        <title>Whole genome sequence of Oryza granulata.</title>
        <authorList>
            <person name="Li W."/>
        </authorList>
    </citation>
    <scope>NUCLEOTIDE SEQUENCE [LARGE SCALE GENOMIC DNA]</scope>
    <source>
        <strain evidence="2">cv. Menghai</strain>
        <tissue evidence="1">Leaf</tissue>
    </source>
</reference>
<evidence type="ECO:0000313" key="1">
    <source>
        <dbReference type="EMBL" id="KAF0916334.1"/>
    </source>
</evidence>
<proteinExistence type="predicted"/>
<accession>A0A6G1DW48</accession>
<protein>
    <submittedName>
        <fullName evidence="1">Uncharacterized protein</fullName>
    </submittedName>
</protein>
<comment type="caution">
    <text evidence="1">The sequence shown here is derived from an EMBL/GenBank/DDBJ whole genome shotgun (WGS) entry which is preliminary data.</text>
</comment>
<evidence type="ECO:0000313" key="2">
    <source>
        <dbReference type="Proteomes" id="UP000479710"/>
    </source>
</evidence>
<keyword evidence="2" id="KW-1185">Reference proteome</keyword>
<dbReference type="PANTHER" id="PTHR46250">
    <property type="entry name" value="MYB/SANT-LIKE DNA-BINDING DOMAIN PROTEIN-RELATED"/>
    <property type="match status" value="1"/>
</dbReference>
<sequence>MAFVTGLPPPPSDTSPAARMELPGSLCIVLGRGKNKRIWTYIEDEELIKALFELSLDPSWKSEGGFKNGYCQVLESVLAKKLPGCGLTAVPHIESRFRGQAWLPRFAAPWRYELRLRLRPDLIACSFIGAAFVLVDVSAPTRFLVLNAADLAIDRASIRFQ</sequence>
<dbReference type="PANTHER" id="PTHR46250:SF15">
    <property type="entry name" value="OS01G0523800 PROTEIN"/>
    <property type="match status" value="1"/>
</dbReference>
<dbReference type="EMBL" id="SPHZ02000005">
    <property type="protein sequence ID" value="KAF0916334.1"/>
    <property type="molecule type" value="Genomic_DNA"/>
</dbReference>
<dbReference type="Proteomes" id="UP000479710">
    <property type="component" value="Unassembled WGS sequence"/>
</dbReference>
<gene>
    <name evidence="1" type="ORF">E2562_005933</name>
</gene>
<name>A0A6G1DW48_9ORYZ</name>
<dbReference type="Gene3D" id="2.60.40.1730">
    <property type="entry name" value="tricorn interacting facor f3 domain"/>
    <property type="match status" value="1"/>
</dbReference>
<dbReference type="InterPro" id="IPR042097">
    <property type="entry name" value="Aminopeptidase_N-like_N_sf"/>
</dbReference>
<dbReference type="OrthoDB" id="694231at2759"/>